<feature type="domain" description="Thiol:disulfide interchange protein DsbD N-terminal" evidence="1">
    <location>
        <begin position="74"/>
        <end position="175"/>
    </location>
</feature>
<evidence type="ECO:0000259" key="1">
    <source>
        <dbReference type="Pfam" id="PF11412"/>
    </source>
</evidence>
<proteinExistence type="predicted"/>
<dbReference type="EMBL" id="PVNL01000134">
    <property type="protein sequence ID" value="PRP96735.1"/>
    <property type="molecule type" value="Genomic_DNA"/>
</dbReference>
<dbReference type="PROSITE" id="PS51257">
    <property type="entry name" value="PROKAR_LIPOPROTEIN"/>
    <property type="match status" value="1"/>
</dbReference>
<dbReference type="AlphaFoldDB" id="A0A2S9XV49"/>
<dbReference type="Pfam" id="PF11412">
    <property type="entry name" value="DsbD_N"/>
    <property type="match status" value="1"/>
</dbReference>
<evidence type="ECO:0000313" key="3">
    <source>
        <dbReference type="Proteomes" id="UP000238823"/>
    </source>
</evidence>
<protein>
    <recommendedName>
        <fullName evidence="1">Thiol:disulfide interchange protein DsbD N-terminal domain-containing protein</fullName>
    </recommendedName>
</protein>
<comment type="caution">
    <text evidence="2">The sequence shown here is derived from an EMBL/GenBank/DDBJ whole genome shotgun (WGS) entry which is preliminary data.</text>
</comment>
<reference evidence="2 3" key="1">
    <citation type="submission" date="2018-03" db="EMBL/GenBank/DDBJ databases">
        <title>Draft Genome Sequences of the Obligatory Marine Myxobacteria Enhygromyxa salina SWB007.</title>
        <authorList>
            <person name="Poehlein A."/>
            <person name="Moghaddam J.A."/>
            <person name="Harms H."/>
            <person name="Alanjari M."/>
            <person name="Koenig G.M."/>
            <person name="Daniel R."/>
            <person name="Schaeberle T.F."/>
        </authorList>
    </citation>
    <scope>NUCLEOTIDE SEQUENCE [LARGE SCALE GENOMIC DNA]</scope>
    <source>
        <strain evidence="2 3">SWB007</strain>
    </source>
</reference>
<sequence>MDKLATALITGLLVACTTQAPTNAQLPAEAAAAGGPKAEERPTLVRVELALVDAAARARLAERLGPDSPLAHADALVAVRHQIEAGWHIYWQNPGDSGLRTKLEITPTHARPGPILYPAPDAFASDGGQVSYGWGHEAVLFVPLAELGEHPSLELTSSYLACADSCIPGSTKLVAKLDELPTASDPTILAMLERVPEPAGDRLTASWADGKLIVEPHAELQLVELFPFAADTAILGKQIAEGRTLELHYRFTGPPPDGAQGVLRSTIAGETRWLELAVPWPAT</sequence>
<dbReference type="Proteomes" id="UP000238823">
    <property type="component" value="Unassembled WGS sequence"/>
</dbReference>
<evidence type="ECO:0000313" key="2">
    <source>
        <dbReference type="EMBL" id="PRP96735.1"/>
    </source>
</evidence>
<name>A0A2S9XV49_9BACT</name>
<accession>A0A2S9XV49</accession>
<organism evidence="2 3">
    <name type="scientific">Enhygromyxa salina</name>
    <dbReference type="NCBI Taxonomy" id="215803"/>
    <lineage>
        <taxon>Bacteria</taxon>
        <taxon>Pseudomonadati</taxon>
        <taxon>Myxococcota</taxon>
        <taxon>Polyangia</taxon>
        <taxon>Nannocystales</taxon>
        <taxon>Nannocystaceae</taxon>
        <taxon>Enhygromyxa</taxon>
    </lineage>
</organism>
<gene>
    <name evidence="2" type="ORF">ENSA7_68050</name>
</gene>
<dbReference type="InterPro" id="IPR028250">
    <property type="entry name" value="DsbDN"/>
</dbReference>
<dbReference type="RefSeq" id="WP_181234389.1">
    <property type="nucleotide sequence ID" value="NZ_PVNL01000134.1"/>
</dbReference>